<evidence type="ECO:0000259" key="2">
    <source>
        <dbReference type="Pfam" id="PF04773"/>
    </source>
</evidence>
<keyword evidence="1" id="KW-0812">Transmembrane</keyword>
<reference evidence="5" key="1">
    <citation type="submission" date="2016-10" db="EMBL/GenBank/DDBJ databases">
        <authorList>
            <person name="Varghese N."/>
            <person name="Submissions S."/>
        </authorList>
    </citation>
    <scope>NUCLEOTIDE SEQUENCE [LARGE SCALE GENOMIC DNA]</scope>
    <source>
        <strain evidence="5">DSM 3695</strain>
    </source>
</reference>
<feature type="transmembrane region" description="Helical" evidence="1">
    <location>
        <begin position="104"/>
        <end position="122"/>
    </location>
</feature>
<sequence length="408" mass="45593">MASEDFHDINMALLDPVAPLLHKLLAGEPLSAEELLLLQEWQERSSDNKALLDRLEMSAAVQDMLKKWYAIEKNREEKKLLGMHRVHQLTPPIHTRVHFLRRRFVRYAAAGLLLLGTGAYLWTLRQHREPSLAHASSAETIAPGRDGAVLTLADGSRVVLDSMGNGVIANQQGVPVSLQNGQLAYGPISSSGEEMVYNTISTPRGRQFKVLLPDGSKVWLNAASALRYPTAFTGKDRRVTLEGEAYFEIAKNAAMPFKVAVGNTTEVEVLGTSFNINSYKNESTIKTTLLEGVVRLHAYQQSQTLKPGQQVSITPSKEKMEPAHEADPEQVMAWKNGLFKFDDASLPEVMRELERWYDIEVTYAKGIPPIRFGGEINKQNTLQDVLQILEESNVHFKLEQGRKLVVMP</sequence>
<feature type="domain" description="FecR protein" evidence="2">
    <location>
        <begin position="199"/>
        <end position="295"/>
    </location>
</feature>
<dbReference type="GO" id="GO:0016989">
    <property type="term" value="F:sigma factor antagonist activity"/>
    <property type="evidence" value="ECO:0007669"/>
    <property type="project" value="TreeGrafter"/>
</dbReference>
<evidence type="ECO:0000256" key="1">
    <source>
        <dbReference type="SAM" id="Phobius"/>
    </source>
</evidence>
<feature type="domain" description="Protein FecR C-terminal" evidence="3">
    <location>
        <begin position="339"/>
        <end position="405"/>
    </location>
</feature>
<dbReference type="Pfam" id="PF04773">
    <property type="entry name" value="FecR"/>
    <property type="match status" value="1"/>
</dbReference>
<dbReference type="Proteomes" id="UP000199310">
    <property type="component" value="Unassembled WGS sequence"/>
</dbReference>
<dbReference type="Pfam" id="PF16344">
    <property type="entry name" value="FecR_C"/>
    <property type="match status" value="1"/>
</dbReference>
<dbReference type="STRING" id="29529.SAMN04488122_2538"/>
<dbReference type="FunFam" id="2.60.120.1440:FF:000001">
    <property type="entry name" value="Putative anti-sigma factor"/>
    <property type="match status" value="1"/>
</dbReference>
<proteinExistence type="predicted"/>
<dbReference type="InterPro" id="IPR012373">
    <property type="entry name" value="Ferrdict_sens_TM"/>
</dbReference>
<accession>A0A1I0RA40</accession>
<evidence type="ECO:0000313" key="4">
    <source>
        <dbReference type="EMBL" id="SEW37712.1"/>
    </source>
</evidence>
<dbReference type="OrthoDB" id="641696at2"/>
<dbReference type="PANTHER" id="PTHR30273">
    <property type="entry name" value="PERIPLASMIC SIGNAL SENSOR AND SIGMA FACTOR ACTIVATOR FECR-RELATED"/>
    <property type="match status" value="1"/>
</dbReference>
<organism evidence="4 5">
    <name type="scientific">Chitinophaga arvensicola</name>
    <dbReference type="NCBI Taxonomy" id="29529"/>
    <lineage>
        <taxon>Bacteria</taxon>
        <taxon>Pseudomonadati</taxon>
        <taxon>Bacteroidota</taxon>
        <taxon>Chitinophagia</taxon>
        <taxon>Chitinophagales</taxon>
        <taxon>Chitinophagaceae</taxon>
        <taxon>Chitinophaga</taxon>
    </lineage>
</organism>
<dbReference type="PANTHER" id="PTHR30273:SF2">
    <property type="entry name" value="PROTEIN FECR"/>
    <property type="match status" value="1"/>
</dbReference>
<dbReference type="RefSeq" id="WP_089895174.1">
    <property type="nucleotide sequence ID" value="NZ_FOJG01000001.1"/>
</dbReference>
<evidence type="ECO:0000259" key="3">
    <source>
        <dbReference type="Pfam" id="PF16344"/>
    </source>
</evidence>
<protein>
    <submittedName>
        <fullName evidence="4">FecR protein</fullName>
    </submittedName>
</protein>
<dbReference type="InterPro" id="IPR006860">
    <property type="entry name" value="FecR"/>
</dbReference>
<evidence type="ECO:0000313" key="5">
    <source>
        <dbReference type="Proteomes" id="UP000199310"/>
    </source>
</evidence>
<keyword evidence="5" id="KW-1185">Reference proteome</keyword>
<keyword evidence="1" id="KW-1133">Transmembrane helix</keyword>
<gene>
    <name evidence="4" type="ORF">SAMN04488122_2538</name>
</gene>
<dbReference type="Gene3D" id="3.55.50.30">
    <property type="match status" value="1"/>
</dbReference>
<keyword evidence="1" id="KW-0472">Membrane</keyword>
<name>A0A1I0RA40_9BACT</name>
<dbReference type="Gene3D" id="2.60.120.1440">
    <property type="match status" value="1"/>
</dbReference>
<dbReference type="AlphaFoldDB" id="A0A1I0RA40"/>
<dbReference type="InterPro" id="IPR032508">
    <property type="entry name" value="FecR_C"/>
</dbReference>
<dbReference type="EMBL" id="FOJG01000001">
    <property type="protein sequence ID" value="SEW37712.1"/>
    <property type="molecule type" value="Genomic_DNA"/>
</dbReference>